<evidence type="ECO:0000256" key="10">
    <source>
        <dbReference type="ARBA" id="ARBA00023251"/>
    </source>
</evidence>
<sequence>MTVIQAVILGIIQGVTEFLPISSSGHLAIVPYLSGWEQQSLDFDIIVHGATLLAILIFYRQRLSSIITTTFSKDPVSRKTSMRLIRNIVLTSVPATLIALLLKDTIESNSDNIPVIATALISVGIVLVYLERMFKNTRRLERIQPGEALFIGSMQGLALIRGVSRSGITIIGGALAGLSRKEAVDYAFLASIPVLTGSVVLTAADIAASGLTEEPHVLLAGFAAAFISGYAAISFLINYVKKHDFAVFGWYRIILGILLLIIAL</sequence>
<dbReference type="Pfam" id="PF02673">
    <property type="entry name" value="BacA"/>
    <property type="match status" value="1"/>
</dbReference>
<evidence type="ECO:0000256" key="3">
    <source>
        <dbReference type="ARBA" id="ARBA00012374"/>
    </source>
</evidence>
<keyword evidence="14" id="KW-0133">Cell shape</keyword>
<comment type="function">
    <text evidence="14">Catalyzes the dephosphorylation of undecaprenyl diphosphate (UPP). Confers resistance to bacitracin.</text>
</comment>
<feature type="transmembrane region" description="Helical" evidence="14">
    <location>
        <begin position="186"/>
        <end position="211"/>
    </location>
</feature>
<comment type="caution">
    <text evidence="15">The sequence shown here is derived from an EMBL/GenBank/DDBJ whole genome shotgun (WGS) entry which is preliminary data.</text>
</comment>
<keyword evidence="9 14" id="KW-0472">Membrane</keyword>
<feature type="transmembrane region" description="Helical" evidence="14">
    <location>
        <begin position="113"/>
        <end position="130"/>
    </location>
</feature>
<evidence type="ECO:0000256" key="2">
    <source>
        <dbReference type="ARBA" id="ARBA00010621"/>
    </source>
</evidence>
<evidence type="ECO:0000256" key="1">
    <source>
        <dbReference type="ARBA" id="ARBA00004651"/>
    </source>
</evidence>
<evidence type="ECO:0000256" key="4">
    <source>
        <dbReference type="ARBA" id="ARBA00021581"/>
    </source>
</evidence>
<feature type="transmembrane region" description="Helical" evidence="14">
    <location>
        <begin position="45"/>
        <end position="63"/>
    </location>
</feature>
<keyword evidence="5 14" id="KW-1003">Cell membrane</keyword>
<evidence type="ECO:0000256" key="14">
    <source>
        <dbReference type="HAMAP-Rule" id="MF_01006"/>
    </source>
</evidence>
<dbReference type="GO" id="GO:0005886">
    <property type="term" value="C:plasma membrane"/>
    <property type="evidence" value="ECO:0007669"/>
    <property type="project" value="UniProtKB-SubCell"/>
</dbReference>
<feature type="transmembrane region" description="Helical" evidence="14">
    <location>
        <begin position="84"/>
        <end position="101"/>
    </location>
</feature>
<keyword evidence="14" id="KW-0961">Cell wall biogenesis/degradation</keyword>
<keyword evidence="14" id="KW-0573">Peptidoglycan synthesis</keyword>
<organism evidence="15 16">
    <name type="scientific">candidate division WS6 bacterium OLB20</name>
    <dbReference type="NCBI Taxonomy" id="1617426"/>
    <lineage>
        <taxon>Bacteria</taxon>
        <taxon>Candidatus Dojkabacteria</taxon>
    </lineage>
</organism>
<gene>
    <name evidence="14 15" type="primary">uppP</name>
    <name evidence="15" type="ORF">TR69_WS6001000567</name>
</gene>
<dbReference type="GO" id="GO:0008360">
    <property type="term" value="P:regulation of cell shape"/>
    <property type="evidence" value="ECO:0007669"/>
    <property type="project" value="UniProtKB-KW"/>
</dbReference>
<comment type="miscellaneous">
    <text evidence="14">Bacitracin is thought to be involved in the inhibition of peptidoglycan synthesis by sequestering undecaprenyl diphosphate, thereby reducing the pool of lipid carrier available.</text>
</comment>
<dbReference type="GO" id="GO:0046677">
    <property type="term" value="P:response to antibiotic"/>
    <property type="evidence" value="ECO:0007669"/>
    <property type="project" value="UniProtKB-UniRule"/>
</dbReference>
<dbReference type="STRING" id="1617426.TR69_WS6001000567"/>
<evidence type="ECO:0000256" key="7">
    <source>
        <dbReference type="ARBA" id="ARBA00022801"/>
    </source>
</evidence>
<name>A0A136LY38_9BACT</name>
<keyword evidence="10 14" id="KW-0046">Antibiotic resistance</keyword>
<keyword evidence="8 14" id="KW-1133">Transmembrane helix</keyword>
<evidence type="ECO:0000256" key="9">
    <source>
        <dbReference type="ARBA" id="ARBA00023136"/>
    </source>
</evidence>
<keyword evidence="7 14" id="KW-0378">Hydrolase</keyword>
<feature type="transmembrane region" description="Helical" evidence="14">
    <location>
        <begin position="217"/>
        <end position="238"/>
    </location>
</feature>
<dbReference type="GO" id="GO:0071555">
    <property type="term" value="P:cell wall organization"/>
    <property type="evidence" value="ECO:0007669"/>
    <property type="project" value="UniProtKB-KW"/>
</dbReference>
<evidence type="ECO:0000313" key="16">
    <source>
        <dbReference type="Proteomes" id="UP000070457"/>
    </source>
</evidence>
<dbReference type="Proteomes" id="UP000070457">
    <property type="component" value="Unassembled WGS sequence"/>
</dbReference>
<comment type="similarity">
    <text evidence="2 14">Belongs to the UppP family.</text>
</comment>
<dbReference type="GO" id="GO:0050380">
    <property type="term" value="F:undecaprenyl-diphosphatase activity"/>
    <property type="evidence" value="ECO:0007669"/>
    <property type="project" value="UniProtKB-UniRule"/>
</dbReference>
<dbReference type="GO" id="GO:0009252">
    <property type="term" value="P:peptidoglycan biosynthetic process"/>
    <property type="evidence" value="ECO:0007669"/>
    <property type="project" value="UniProtKB-KW"/>
</dbReference>
<evidence type="ECO:0000256" key="11">
    <source>
        <dbReference type="ARBA" id="ARBA00032707"/>
    </source>
</evidence>
<evidence type="ECO:0000256" key="8">
    <source>
        <dbReference type="ARBA" id="ARBA00022989"/>
    </source>
</evidence>
<dbReference type="AlphaFoldDB" id="A0A136LY38"/>
<feature type="transmembrane region" description="Helical" evidence="14">
    <location>
        <begin position="245"/>
        <end position="263"/>
    </location>
</feature>
<dbReference type="InterPro" id="IPR003824">
    <property type="entry name" value="UppP"/>
</dbReference>
<dbReference type="PANTHER" id="PTHR30622">
    <property type="entry name" value="UNDECAPRENYL-DIPHOSPHATASE"/>
    <property type="match status" value="1"/>
</dbReference>
<dbReference type="PATRIC" id="fig|1617426.3.peg.562"/>
<keyword evidence="6 14" id="KW-0812">Transmembrane</keyword>
<evidence type="ECO:0000313" key="15">
    <source>
        <dbReference type="EMBL" id="KXK26561.1"/>
    </source>
</evidence>
<accession>A0A136LY38</accession>
<evidence type="ECO:0000256" key="12">
    <source>
        <dbReference type="ARBA" id="ARBA00032932"/>
    </source>
</evidence>
<evidence type="ECO:0000256" key="13">
    <source>
        <dbReference type="ARBA" id="ARBA00047594"/>
    </source>
</evidence>
<proteinExistence type="inferred from homology"/>
<dbReference type="HAMAP" id="MF_01006">
    <property type="entry name" value="Undec_diphosphatase"/>
    <property type="match status" value="1"/>
</dbReference>
<protein>
    <recommendedName>
        <fullName evidence="4 14">Undecaprenyl-diphosphatase</fullName>
        <ecNumber evidence="3 14">3.6.1.27</ecNumber>
    </recommendedName>
    <alternativeName>
        <fullName evidence="12 14">Bacitracin resistance protein</fullName>
    </alternativeName>
    <alternativeName>
        <fullName evidence="11 14">Undecaprenyl pyrophosphate phosphatase</fullName>
    </alternativeName>
</protein>
<comment type="subcellular location">
    <subcellularLocation>
        <location evidence="1 14">Cell membrane</location>
        <topology evidence="1 14">Multi-pass membrane protein</topology>
    </subcellularLocation>
</comment>
<evidence type="ECO:0000256" key="5">
    <source>
        <dbReference type="ARBA" id="ARBA00022475"/>
    </source>
</evidence>
<dbReference type="PANTHER" id="PTHR30622:SF4">
    <property type="entry name" value="UNDECAPRENYL-DIPHOSPHATASE"/>
    <property type="match status" value="1"/>
</dbReference>
<dbReference type="EMBL" id="JYNZ01000003">
    <property type="protein sequence ID" value="KXK26561.1"/>
    <property type="molecule type" value="Genomic_DNA"/>
</dbReference>
<comment type="catalytic activity">
    <reaction evidence="13 14">
        <text>di-trans,octa-cis-undecaprenyl diphosphate + H2O = di-trans,octa-cis-undecaprenyl phosphate + phosphate + H(+)</text>
        <dbReference type="Rhea" id="RHEA:28094"/>
        <dbReference type="ChEBI" id="CHEBI:15377"/>
        <dbReference type="ChEBI" id="CHEBI:15378"/>
        <dbReference type="ChEBI" id="CHEBI:43474"/>
        <dbReference type="ChEBI" id="CHEBI:58405"/>
        <dbReference type="ChEBI" id="CHEBI:60392"/>
        <dbReference type="EC" id="3.6.1.27"/>
    </reaction>
</comment>
<reference evidence="15 16" key="1">
    <citation type="submission" date="2015-02" db="EMBL/GenBank/DDBJ databases">
        <title>Improved understanding of the partial-nitritation anammox process through 23 genomes representing the majority of the microbial community.</title>
        <authorList>
            <person name="Speth D.R."/>
            <person name="In T Zandt M."/>
            <person name="Guerrero Cruz S."/>
            <person name="Jetten M.S."/>
            <person name="Dutilh B.E."/>
        </authorList>
    </citation>
    <scope>NUCLEOTIDE SEQUENCE [LARGE SCALE GENOMIC DNA]</scope>
    <source>
        <strain evidence="15">OLB20</strain>
    </source>
</reference>
<evidence type="ECO:0000256" key="6">
    <source>
        <dbReference type="ARBA" id="ARBA00022692"/>
    </source>
</evidence>
<dbReference type="EC" id="3.6.1.27" evidence="3 14"/>